<comment type="caution">
    <text evidence="2">The sequence shown here is derived from an EMBL/GenBank/DDBJ whole genome shotgun (WGS) entry which is preliminary data.</text>
</comment>
<dbReference type="GO" id="GO:0016020">
    <property type="term" value="C:membrane"/>
    <property type="evidence" value="ECO:0007669"/>
    <property type="project" value="UniProtKB-SubCell"/>
</dbReference>
<proteinExistence type="predicted"/>
<evidence type="ECO:0000256" key="1">
    <source>
        <dbReference type="SAM" id="Phobius"/>
    </source>
</evidence>
<feature type="transmembrane region" description="Helical" evidence="1">
    <location>
        <begin position="114"/>
        <end position="138"/>
    </location>
</feature>
<keyword evidence="1" id="KW-1133">Transmembrane helix</keyword>
<organism evidence="2 3">
    <name type="scientific">Pristionchus fissidentatus</name>
    <dbReference type="NCBI Taxonomy" id="1538716"/>
    <lineage>
        <taxon>Eukaryota</taxon>
        <taxon>Metazoa</taxon>
        <taxon>Ecdysozoa</taxon>
        <taxon>Nematoda</taxon>
        <taxon>Chromadorea</taxon>
        <taxon>Rhabditida</taxon>
        <taxon>Rhabditina</taxon>
        <taxon>Diplogasteromorpha</taxon>
        <taxon>Diplogasteroidea</taxon>
        <taxon>Neodiplogasteridae</taxon>
        <taxon>Pristionchus</taxon>
    </lineage>
</organism>
<sequence>SAGGLEISTTSASPANTTPHSELCVGCRSAMVVSPCSECIPGDIQFIERGDKCIAKSSTGEFNRGGETRVKGELNCISESGKFVWRTEGGEKVSQFAAIRSMDEKPASASSKRMLVIVGIVLLLICGLIGTIAFVMWYKKRNVQKREAAKIKGLEQKNDDVLDAVISEEPKTLILW</sequence>
<evidence type="ECO:0000313" key="3">
    <source>
        <dbReference type="Proteomes" id="UP001432322"/>
    </source>
</evidence>
<dbReference type="EMBL" id="BTSY01000004">
    <property type="protein sequence ID" value="GMT26001.1"/>
    <property type="molecule type" value="Genomic_DNA"/>
</dbReference>
<dbReference type="PANTHER" id="PTHR31463:SF1">
    <property type="entry name" value="MACROPHAGE-EXPRESSED GENE 1 PROTEIN"/>
    <property type="match status" value="1"/>
</dbReference>
<reference evidence="2" key="1">
    <citation type="submission" date="2023-10" db="EMBL/GenBank/DDBJ databases">
        <title>Genome assembly of Pristionchus species.</title>
        <authorList>
            <person name="Yoshida K."/>
            <person name="Sommer R.J."/>
        </authorList>
    </citation>
    <scope>NUCLEOTIDE SEQUENCE</scope>
    <source>
        <strain evidence="2">RS5133</strain>
    </source>
</reference>
<keyword evidence="1" id="KW-0472">Membrane</keyword>
<dbReference type="Proteomes" id="UP001432322">
    <property type="component" value="Unassembled WGS sequence"/>
</dbReference>
<gene>
    <name evidence="2" type="ORF">PFISCL1PPCAC_17298</name>
</gene>
<keyword evidence="1" id="KW-0812">Transmembrane</keyword>
<evidence type="ECO:0000313" key="2">
    <source>
        <dbReference type="EMBL" id="GMT26001.1"/>
    </source>
</evidence>
<dbReference type="GO" id="GO:0045087">
    <property type="term" value="P:innate immune response"/>
    <property type="evidence" value="ECO:0007669"/>
    <property type="project" value="UniProtKB-KW"/>
</dbReference>
<protein>
    <submittedName>
        <fullName evidence="2">Uncharacterized protein</fullName>
    </submittedName>
</protein>
<feature type="non-terminal residue" evidence="2">
    <location>
        <position position="1"/>
    </location>
</feature>
<keyword evidence="3" id="KW-1185">Reference proteome</keyword>
<dbReference type="AlphaFoldDB" id="A0AAV5W5E2"/>
<dbReference type="PANTHER" id="PTHR31463">
    <property type="entry name" value="MACROPHAGE-EXPRESSED GENE 1 PROTEIN"/>
    <property type="match status" value="1"/>
</dbReference>
<accession>A0AAV5W5E2</accession>
<name>A0AAV5W5E2_9BILA</name>
<dbReference type="InterPro" id="IPR039707">
    <property type="entry name" value="MPEG1"/>
</dbReference>